<dbReference type="Proteomes" id="UP000589036">
    <property type="component" value="Unassembled WGS sequence"/>
</dbReference>
<reference evidence="5 6" key="1">
    <citation type="submission" date="2020-07" db="EMBL/GenBank/DDBJ databases">
        <title>Sequencing the genomes of 1000 actinobacteria strains.</title>
        <authorList>
            <person name="Klenk H.-P."/>
        </authorList>
    </citation>
    <scope>NUCLEOTIDE SEQUENCE [LARGE SCALE GENOMIC DNA]</scope>
    <source>
        <strain evidence="5 6">CXB654</strain>
    </source>
</reference>
<evidence type="ECO:0000256" key="2">
    <source>
        <dbReference type="ARBA" id="ARBA00023125"/>
    </source>
</evidence>
<dbReference type="GO" id="GO:0045892">
    <property type="term" value="P:negative regulation of DNA-templated transcription"/>
    <property type="evidence" value="ECO:0007669"/>
    <property type="project" value="TreeGrafter"/>
</dbReference>
<keyword evidence="2" id="KW-0238">DNA-binding</keyword>
<dbReference type="SMART" id="SM00345">
    <property type="entry name" value="HTH_GNTR"/>
    <property type="match status" value="1"/>
</dbReference>
<dbReference type="GO" id="GO:0003677">
    <property type="term" value="F:DNA binding"/>
    <property type="evidence" value="ECO:0007669"/>
    <property type="project" value="UniProtKB-KW"/>
</dbReference>
<evidence type="ECO:0000256" key="1">
    <source>
        <dbReference type="ARBA" id="ARBA00023015"/>
    </source>
</evidence>
<dbReference type="InterPro" id="IPR028978">
    <property type="entry name" value="Chorismate_lyase_/UTRA_dom_sf"/>
</dbReference>
<dbReference type="Pfam" id="PF07702">
    <property type="entry name" value="UTRA"/>
    <property type="match status" value="1"/>
</dbReference>
<keyword evidence="1" id="KW-0805">Transcription regulation</keyword>
<dbReference type="InterPro" id="IPR000524">
    <property type="entry name" value="Tscrpt_reg_HTH_GntR"/>
</dbReference>
<evidence type="ECO:0000259" key="4">
    <source>
        <dbReference type="PROSITE" id="PS50949"/>
    </source>
</evidence>
<dbReference type="InterPro" id="IPR050679">
    <property type="entry name" value="Bact_HTH_transcr_reg"/>
</dbReference>
<comment type="caution">
    <text evidence="5">The sequence shown here is derived from an EMBL/GenBank/DDBJ whole genome shotgun (WGS) entry which is preliminary data.</text>
</comment>
<dbReference type="SMART" id="SM00866">
    <property type="entry name" value="UTRA"/>
    <property type="match status" value="1"/>
</dbReference>
<evidence type="ECO:0000256" key="3">
    <source>
        <dbReference type="ARBA" id="ARBA00023163"/>
    </source>
</evidence>
<dbReference type="SUPFAM" id="SSF46785">
    <property type="entry name" value="Winged helix' DNA-binding domain"/>
    <property type="match status" value="1"/>
</dbReference>
<protein>
    <submittedName>
        <fullName evidence="5">GntR family transcriptional regulator</fullName>
    </submittedName>
</protein>
<dbReference type="GO" id="GO:0003700">
    <property type="term" value="F:DNA-binding transcription factor activity"/>
    <property type="evidence" value="ECO:0007669"/>
    <property type="project" value="InterPro"/>
</dbReference>
<dbReference type="PANTHER" id="PTHR44846">
    <property type="entry name" value="MANNOSYL-D-GLYCERATE TRANSPORT/METABOLISM SYSTEM REPRESSOR MNGR-RELATED"/>
    <property type="match status" value="1"/>
</dbReference>
<dbReference type="Gene3D" id="1.10.10.10">
    <property type="entry name" value="Winged helix-like DNA-binding domain superfamily/Winged helix DNA-binding domain"/>
    <property type="match status" value="1"/>
</dbReference>
<dbReference type="InterPro" id="IPR036390">
    <property type="entry name" value="WH_DNA-bd_sf"/>
</dbReference>
<dbReference type="PANTHER" id="PTHR44846:SF1">
    <property type="entry name" value="MANNOSYL-D-GLYCERATE TRANSPORT_METABOLISM SYSTEM REPRESSOR MNGR-RELATED"/>
    <property type="match status" value="1"/>
</dbReference>
<accession>A0A852U1Y0</accession>
<dbReference type="Pfam" id="PF00392">
    <property type="entry name" value="GntR"/>
    <property type="match status" value="1"/>
</dbReference>
<organism evidence="5 6">
    <name type="scientific">Spinactinospora alkalitolerans</name>
    <dbReference type="NCBI Taxonomy" id="687207"/>
    <lineage>
        <taxon>Bacteria</taxon>
        <taxon>Bacillati</taxon>
        <taxon>Actinomycetota</taxon>
        <taxon>Actinomycetes</taxon>
        <taxon>Streptosporangiales</taxon>
        <taxon>Nocardiopsidaceae</taxon>
        <taxon>Spinactinospora</taxon>
    </lineage>
</organism>
<dbReference type="InterPro" id="IPR011663">
    <property type="entry name" value="UTRA"/>
</dbReference>
<sequence length="251" mass="27128">MTRRAPKAEHVRSLIERDLIPLLGPADVLPAERLLAERFAVSRMTVRAALKLLEADGAVRSVPGVGTFAARPRVSKAPILSSFSEDAKARGYRPATRVIATGTVRADMAVALELGIEAGDEVHEVARVRLADDVPICVERVLLPAALLPGLLEHDLTGSLYALLAEAYGVRISRSDRRIRAVNIDREHADLLGVPHRSAALHVDQLSVDQHGRRVEHGRSLYRGDRYDFTTVTRACDAPGPPVATGAPGEV</sequence>
<feature type="domain" description="HTH gntR-type" evidence="4">
    <location>
        <begin position="5"/>
        <end position="72"/>
    </location>
</feature>
<name>A0A852U1Y0_9ACTN</name>
<dbReference type="Gene3D" id="3.40.1410.10">
    <property type="entry name" value="Chorismate lyase-like"/>
    <property type="match status" value="1"/>
</dbReference>
<gene>
    <name evidence="5" type="ORF">HDA32_004093</name>
</gene>
<dbReference type="InterPro" id="IPR036388">
    <property type="entry name" value="WH-like_DNA-bd_sf"/>
</dbReference>
<dbReference type="SUPFAM" id="SSF64288">
    <property type="entry name" value="Chorismate lyase-like"/>
    <property type="match status" value="1"/>
</dbReference>
<dbReference type="EMBL" id="JACCCC010000001">
    <property type="protein sequence ID" value="NYE48973.1"/>
    <property type="molecule type" value="Genomic_DNA"/>
</dbReference>
<dbReference type="AlphaFoldDB" id="A0A852U1Y0"/>
<proteinExistence type="predicted"/>
<evidence type="ECO:0000313" key="5">
    <source>
        <dbReference type="EMBL" id="NYE48973.1"/>
    </source>
</evidence>
<dbReference type="PROSITE" id="PS50949">
    <property type="entry name" value="HTH_GNTR"/>
    <property type="match status" value="1"/>
</dbReference>
<keyword evidence="3" id="KW-0804">Transcription</keyword>
<dbReference type="RefSeq" id="WP_179644714.1">
    <property type="nucleotide sequence ID" value="NZ_BAAAYY010000031.1"/>
</dbReference>
<keyword evidence="6" id="KW-1185">Reference proteome</keyword>
<dbReference type="CDD" id="cd07377">
    <property type="entry name" value="WHTH_GntR"/>
    <property type="match status" value="1"/>
</dbReference>
<dbReference type="PRINTS" id="PR00035">
    <property type="entry name" value="HTHGNTR"/>
</dbReference>
<evidence type="ECO:0000313" key="6">
    <source>
        <dbReference type="Proteomes" id="UP000589036"/>
    </source>
</evidence>